<sequence>MIEVPIIENYTTLPEIITDHQRVIIADNLTAGGTTPSKGVMAESTLYVHDHDGSITFIIKPRQGDYTYTDTELKIMEADLLEAQQLGADEVIFAATTANHEIDAEAMANLIAAAGGMTITLAAIWASVSTPDFQTFSQLADSGVEHVLFDLDTKDQDDWAGFISKASAQQLIPVPVSKDSKKLSAFTAQHHLNLGVLG</sequence>
<evidence type="ECO:0000313" key="4">
    <source>
        <dbReference type="Proteomes" id="UP000051845"/>
    </source>
</evidence>
<dbReference type="PANTHER" id="PTHR12598">
    <property type="entry name" value="COPPER HOMEOSTASIS PROTEIN CUTC"/>
    <property type="match status" value="1"/>
</dbReference>
<proteinExistence type="inferred from homology"/>
<dbReference type="SUPFAM" id="SSF110395">
    <property type="entry name" value="CutC-like"/>
    <property type="match status" value="1"/>
</dbReference>
<evidence type="ECO:0000256" key="1">
    <source>
        <dbReference type="ARBA" id="ARBA00007768"/>
    </source>
</evidence>
<reference evidence="3 4" key="1">
    <citation type="journal article" date="2015" name="Genome Announc.">
        <title>Expanding the biotechnology potential of lactobacilli through comparative genomics of 213 strains and associated genera.</title>
        <authorList>
            <person name="Sun Z."/>
            <person name="Harris H.M."/>
            <person name="McCann A."/>
            <person name="Guo C."/>
            <person name="Argimon S."/>
            <person name="Zhang W."/>
            <person name="Yang X."/>
            <person name="Jeffery I.B."/>
            <person name="Cooney J.C."/>
            <person name="Kagawa T.F."/>
            <person name="Liu W."/>
            <person name="Song Y."/>
            <person name="Salvetti E."/>
            <person name="Wrobel A."/>
            <person name="Rasinkangas P."/>
            <person name="Parkhill J."/>
            <person name="Rea M.C."/>
            <person name="O'Sullivan O."/>
            <person name="Ritari J."/>
            <person name="Douillard F.P."/>
            <person name="Paul Ross R."/>
            <person name="Yang R."/>
            <person name="Briner A.E."/>
            <person name="Felis G.E."/>
            <person name="de Vos W.M."/>
            <person name="Barrangou R."/>
            <person name="Klaenhammer T.R."/>
            <person name="Caufield P.W."/>
            <person name="Cui Y."/>
            <person name="Zhang H."/>
            <person name="O'Toole P.W."/>
        </authorList>
    </citation>
    <scope>NUCLEOTIDE SEQUENCE [LARGE SCALE GENOMIC DNA]</scope>
    <source>
        <strain evidence="3 4">DSM 20515</strain>
    </source>
</reference>
<dbReference type="RefSeq" id="WP_056996709.1">
    <property type="nucleotide sequence ID" value="NZ_AYYR01000044.1"/>
</dbReference>
<dbReference type="EMBL" id="AYYR01000044">
    <property type="protein sequence ID" value="KRM75717.1"/>
    <property type="molecule type" value="Genomic_DNA"/>
</dbReference>
<name>A0A0R2BA85_SECCO</name>
<dbReference type="PANTHER" id="PTHR12598:SF0">
    <property type="entry name" value="COPPER HOMEOSTASIS PROTEIN CUTC HOMOLOG"/>
    <property type="match status" value="1"/>
</dbReference>
<comment type="caution">
    <text evidence="3">The sequence shown here is derived from an EMBL/GenBank/DDBJ whole genome shotgun (WGS) entry which is preliminary data.</text>
</comment>
<gene>
    <name evidence="3" type="ORF">FC82_GL002119</name>
</gene>
<evidence type="ECO:0000256" key="2">
    <source>
        <dbReference type="ARBA" id="ARBA00019014"/>
    </source>
</evidence>
<evidence type="ECO:0000313" key="3">
    <source>
        <dbReference type="EMBL" id="KRM75717.1"/>
    </source>
</evidence>
<dbReference type="GO" id="GO:0005507">
    <property type="term" value="F:copper ion binding"/>
    <property type="evidence" value="ECO:0007669"/>
    <property type="project" value="TreeGrafter"/>
</dbReference>
<dbReference type="PATRIC" id="fig|1423733.4.peg.2225"/>
<dbReference type="Pfam" id="PF03932">
    <property type="entry name" value="CutC"/>
    <property type="match status" value="1"/>
</dbReference>
<dbReference type="AlphaFoldDB" id="A0A0R2BA85"/>
<dbReference type="Gene3D" id="3.20.20.380">
    <property type="entry name" value="Copper homeostasis (CutC) domain"/>
    <property type="match status" value="1"/>
</dbReference>
<protein>
    <recommendedName>
        <fullName evidence="2">Copper homeostasis protein cutC homolog</fullName>
    </recommendedName>
</protein>
<accession>A0A0R2BA85</accession>
<comment type="similarity">
    <text evidence="1">Belongs to the CutC family.</text>
</comment>
<dbReference type="InterPro" id="IPR036822">
    <property type="entry name" value="CutC-like_dom_sf"/>
</dbReference>
<dbReference type="InterPro" id="IPR005627">
    <property type="entry name" value="CutC-like"/>
</dbReference>
<dbReference type="Proteomes" id="UP000051845">
    <property type="component" value="Unassembled WGS sequence"/>
</dbReference>
<organism evidence="3 4">
    <name type="scientific">Secundilactobacillus collinoides DSM 20515 = JCM 1123</name>
    <dbReference type="NCBI Taxonomy" id="1423733"/>
    <lineage>
        <taxon>Bacteria</taxon>
        <taxon>Bacillati</taxon>
        <taxon>Bacillota</taxon>
        <taxon>Bacilli</taxon>
        <taxon>Lactobacillales</taxon>
        <taxon>Lactobacillaceae</taxon>
        <taxon>Secundilactobacillus</taxon>
    </lineage>
</organism>